<feature type="domain" description="Major facilitator superfamily (MFS) profile" evidence="7">
    <location>
        <begin position="32"/>
        <end position="508"/>
    </location>
</feature>
<dbReference type="AlphaFoldDB" id="A0A061JTS1"/>
<dbReference type="GO" id="GO:0022857">
    <property type="term" value="F:transmembrane transporter activity"/>
    <property type="evidence" value="ECO:0007669"/>
    <property type="project" value="InterPro"/>
</dbReference>
<proteinExistence type="predicted"/>
<feature type="transmembrane region" description="Helical" evidence="6">
    <location>
        <begin position="29"/>
        <end position="49"/>
    </location>
</feature>
<feature type="transmembrane region" description="Helical" evidence="6">
    <location>
        <begin position="157"/>
        <end position="178"/>
    </location>
</feature>
<feature type="transmembrane region" description="Helical" evidence="6">
    <location>
        <begin position="383"/>
        <end position="403"/>
    </location>
</feature>
<feature type="transmembrane region" description="Helical" evidence="6">
    <location>
        <begin position="415"/>
        <end position="435"/>
    </location>
</feature>
<dbReference type="HOGENOM" id="CLU_000960_33_0_6"/>
<dbReference type="PANTHER" id="PTHR42718:SF9">
    <property type="entry name" value="MAJOR FACILITATOR SUPERFAMILY MULTIDRUG TRANSPORTER MFSC"/>
    <property type="match status" value="1"/>
</dbReference>
<protein>
    <submittedName>
        <fullName evidence="8">DSBA oxidoreductase</fullName>
    </submittedName>
</protein>
<dbReference type="EMBL" id="AMCZ02000001">
    <property type="protein sequence ID" value="EWC43146.1"/>
    <property type="molecule type" value="Genomic_DNA"/>
</dbReference>
<dbReference type="RefSeq" id="WP_003295480.1">
    <property type="nucleotide sequence ID" value="NZ_KK020676.1"/>
</dbReference>
<dbReference type="Gene3D" id="1.20.1250.20">
    <property type="entry name" value="MFS general substrate transporter like domains"/>
    <property type="match status" value="1"/>
</dbReference>
<comment type="subcellular location">
    <subcellularLocation>
        <location evidence="1">Membrane</location>
        <topology evidence="1">Multi-pass membrane protein</topology>
    </subcellularLocation>
</comment>
<evidence type="ECO:0000256" key="4">
    <source>
        <dbReference type="ARBA" id="ARBA00022989"/>
    </source>
</evidence>
<dbReference type="InterPro" id="IPR036259">
    <property type="entry name" value="MFS_trans_sf"/>
</dbReference>
<comment type="caution">
    <text evidence="8">The sequence shown here is derived from an EMBL/GenBank/DDBJ whole genome shotgun (WGS) entry which is preliminary data.</text>
</comment>
<evidence type="ECO:0000259" key="7">
    <source>
        <dbReference type="PROSITE" id="PS50850"/>
    </source>
</evidence>
<feature type="transmembrane region" description="Helical" evidence="6">
    <location>
        <begin position="250"/>
        <end position="268"/>
    </location>
</feature>
<keyword evidence="4 6" id="KW-1133">Transmembrane helix</keyword>
<dbReference type="GO" id="GO:0016020">
    <property type="term" value="C:membrane"/>
    <property type="evidence" value="ECO:0007669"/>
    <property type="project" value="UniProtKB-SubCell"/>
</dbReference>
<feature type="transmembrane region" description="Helical" evidence="6">
    <location>
        <begin position="485"/>
        <end position="503"/>
    </location>
</feature>
<organism evidence="8 9">
    <name type="scientific">Stutzerimonas stutzeri KOS6</name>
    <dbReference type="NCBI Taxonomy" id="1218352"/>
    <lineage>
        <taxon>Bacteria</taxon>
        <taxon>Pseudomonadati</taxon>
        <taxon>Pseudomonadota</taxon>
        <taxon>Gammaproteobacteria</taxon>
        <taxon>Pseudomonadales</taxon>
        <taxon>Pseudomonadaceae</taxon>
        <taxon>Stutzerimonas</taxon>
    </lineage>
</organism>
<gene>
    <name evidence="8" type="ORF">B597_000695</name>
</gene>
<dbReference type="OrthoDB" id="9812221at2"/>
<feature type="transmembrane region" description="Helical" evidence="6">
    <location>
        <begin position="69"/>
        <end position="91"/>
    </location>
</feature>
<reference evidence="8 9" key="1">
    <citation type="journal article" date="2013" name="Genome Announc.">
        <title>Draft Genome of the Nitrogen-Fixing Bacterium Pseudomonas stutzeri Strain KOS6 Isolated from Industrial Hydrocarbon Sludge.</title>
        <authorList>
            <person name="Grigoryeva T.V."/>
            <person name="Laikov A.V."/>
            <person name="Naumova R.P."/>
            <person name="Manolov A.I."/>
            <person name="Larin A.K."/>
            <person name="Karpova I.Y."/>
            <person name="Semashko T.A."/>
            <person name="Alexeev D.G."/>
            <person name="Kostryukova E.S."/>
            <person name="Muller R."/>
            <person name="Govorun V.M."/>
        </authorList>
    </citation>
    <scope>NUCLEOTIDE SEQUENCE [LARGE SCALE GENOMIC DNA]</scope>
    <source>
        <strain evidence="8 9">KOS6</strain>
    </source>
</reference>
<dbReference type="PROSITE" id="PS50850">
    <property type="entry name" value="MFS"/>
    <property type="match status" value="1"/>
</dbReference>
<evidence type="ECO:0000256" key="1">
    <source>
        <dbReference type="ARBA" id="ARBA00004141"/>
    </source>
</evidence>
<accession>A0A061JTS1</accession>
<keyword evidence="3 6" id="KW-0812">Transmembrane</keyword>
<feature type="transmembrane region" description="Helical" evidence="6">
    <location>
        <begin position="219"/>
        <end position="238"/>
    </location>
</feature>
<dbReference type="SUPFAM" id="SSF103473">
    <property type="entry name" value="MFS general substrate transporter"/>
    <property type="match status" value="1"/>
</dbReference>
<dbReference type="Proteomes" id="UP000026923">
    <property type="component" value="Unassembled WGS sequence"/>
</dbReference>
<feature type="transmembrane region" description="Helical" evidence="6">
    <location>
        <begin position="184"/>
        <end position="207"/>
    </location>
</feature>
<dbReference type="eggNOG" id="COG0477">
    <property type="taxonomic scope" value="Bacteria"/>
</dbReference>
<dbReference type="PANTHER" id="PTHR42718">
    <property type="entry name" value="MAJOR FACILITATOR SUPERFAMILY MULTIDRUG TRANSPORTER MFSC"/>
    <property type="match status" value="1"/>
</dbReference>
<evidence type="ECO:0000256" key="3">
    <source>
        <dbReference type="ARBA" id="ARBA00022692"/>
    </source>
</evidence>
<keyword evidence="5 6" id="KW-0472">Membrane</keyword>
<keyword evidence="2" id="KW-0813">Transport</keyword>
<feature type="transmembrane region" description="Helical" evidence="6">
    <location>
        <begin position="352"/>
        <end position="371"/>
    </location>
</feature>
<evidence type="ECO:0000256" key="6">
    <source>
        <dbReference type="SAM" id="Phobius"/>
    </source>
</evidence>
<feature type="transmembrane region" description="Helical" evidence="6">
    <location>
        <begin position="98"/>
        <end position="117"/>
    </location>
</feature>
<evidence type="ECO:0000256" key="5">
    <source>
        <dbReference type="ARBA" id="ARBA00023136"/>
    </source>
</evidence>
<dbReference type="Pfam" id="PF07690">
    <property type="entry name" value="MFS_1"/>
    <property type="match status" value="1"/>
</dbReference>
<dbReference type="InterPro" id="IPR011701">
    <property type="entry name" value="MFS"/>
</dbReference>
<feature type="transmembrane region" description="Helical" evidence="6">
    <location>
        <begin position="123"/>
        <end position="145"/>
    </location>
</feature>
<name>A0A061JTS1_STUST</name>
<evidence type="ECO:0000313" key="9">
    <source>
        <dbReference type="Proteomes" id="UP000026923"/>
    </source>
</evidence>
<evidence type="ECO:0000256" key="2">
    <source>
        <dbReference type="ARBA" id="ARBA00022448"/>
    </source>
</evidence>
<sequence length="519" mass="55502">MVASAIRESAAATAVAASPSLPTPFTFRLALGLVGVLLATLTAGINSRITSIALADLRGAFGISYDAGTWVTASYVAAEVAAMFIAPWLAVTFSLRRFGIGMTLIFAGLGVLCPLAPNADSLILLRILQGLAAGSLPPLLMTAALRFLPWHAKIYGLGAYALTATFGPNLALPLSALWTEAVGWQWVFWQIVPPCLLGASLIAYGLPQDPLRLERFRQADWQGALLGCLGIVFLVLALEQGERLDWLNSELIRALLLGAAVLLPLFLLHEWFHPLPLIKLQLFARRNFAYGVSTLALMMLVVTAGNLPLLYMSQVHGFRPVQVAPLALGHALAQLLLAPLVATLINRRTVDARWVAGAGLLLMICACLAGSRLTSAWAVENFYLSQVLQAMGQPMVVVPLLMISTGVVHPMEGPFASAMVNGIRGICSVIGVALMDALLSHREQFHSFVLLDQLGAQSGFWNGANLADVAGRVRDQAHVLSMADAYLSIIGVLMLMLLLLVFLPTRAYPPQPPAVAATR</sequence>
<evidence type="ECO:0000313" key="8">
    <source>
        <dbReference type="EMBL" id="EWC43146.1"/>
    </source>
</evidence>
<feature type="transmembrane region" description="Helical" evidence="6">
    <location>
        <begin position="288"/>
        <end position="311"/>
    </location>
</feature>
<dbReference type="InterPro" id="IPR020846">
    <property type="entry name" value="MFS_dom"/>
</dbReference>